<dbReference type="OrthoDB" id="1929566at2759"/>
<organism evidence="1 2">
    <name type="scientific">Rhododendron simsii</name>
    <name type="common">Sims's rhododendron</name>
    <dbReference type="NCBI Taxonomy" id="118357"/>
    <lineage>
        <taxon>Eukaryota</taxon>
        <taxon>Viridiplantae</taxon>
        <taxon>Streptophyta</taxon>
        <taxon>Embryophyta</taxon>
        <taxon>Tracheophyta</taxon>
        <taxon>Spermatophyta</taxon>
        <taxon>Magnoliopsida</taxon>
        <taxon>eudicotyledons</taxon>
        <taxon>Gunneridae</taxon>
        <taxon>Pentapetalae</taxon>
        <taxon>asterids</taxon>
        <taxon>Ericales</taxon>
        <taxon>Ericaceae</taxon>
        <taxon>Ericoideae</taxon>
        <taxon>Rhodoreae</taxon>
        <taxon>Rhododendron</taxon>
    </lineage>
</organism>
<accession>A0A834FVZ3</accession>
<proteinExistence type="predicted"/>
<evidence type="ECO:0008006" key="3">
    <source>
        <dbReference type="Google" id="ProtNLM"/>
    </source>
</evidence>
<dbReference type="Proteomes" id="UP000626092">
    <property type="component" value="Unassembled WGS sequence"/>
</dbReference>
<comment type="caution">
    <text evidence="1">The sequence shown here is derived from an EMBL/GenBank/DDBJ whole genome shotgun (WGS) entry which is preliminary data.</text>
</comment>
<evidence type="ECO:0000313" key="2">
    <source>
        <dbReference type="Proteomes" id="UP000626092"/>
    </source>
</evidence>
<sequence length="141" mass="15957">MTISSAHLCTIFDLSARSEKVFYDRIRIKVSTITDSSSETLAAIVPSTKDTNPVHEAWKRSNRLCLMFMKMTIASNIKSTLSDTENAREYLRNVEERFKTTDKSLAGTLMSKLTNMKFDGTRGMQEHILEMTSLAAQLKNL</sequence>
<evidence type="ECO:0000313" key="1">
    <source>
        <dbReference type="EMBL" id="KAF7115626.1"/>
    </source>
</evidence>
<reference evidence="1" key="1">
    <citation type="submission" date="2019-11" db="EMBL/GenBank/DDBJ databases">
        <authorList>
            <person name="Liu Y."/>
            <person name="Hou J."/>
            <person name="Li T.-Q."/>
            <person name="Guan C.-H."/>
            <person name="Wu X."/>
            <person name="Wu H.-Z."/>
            <person name="Ling F."/>
            <person name="Zhang R."/>
            <person name="Shi X.-G."/>
            <person name="Ren J.-P."/>
            <person name="Chen E.-F."/>
            <person name="Sun J.-M."/>
        </authorList>
    </citation>
    <scope>NUCLEOTIDE SEQUENCE</scope>
    <source>
        <strain evidence="1">Adult_tree_wgs_1</strain>
        <tissue evidence="1">Leaves</tissue>
    </source>
</reference>
<name>A0A834FVZ3_RHOSS</name>
<protein>
    <recommendedName>
        <fullName evidence="3">UBN2_2 domain-containing protein</fullName>
    </recommendedName>
</protein>
<dbReference type="AlphaFoldDB" id="A0A834FVZ3"/>
<dbReference type="Pfam" id="PF14223">
    <property type="entry name" value="Retrotran_gag_2"/>
    <property type="match status" value="1"/>
</dbReference>
<dbReference type="EMBL" id="WJXA01000135">
    <property type="protein sequence ID" value="KAF7115626.1"/>
    <property type="molecule type" value="Genomic_DNA"/>
</dbReference>
<gene>
    <name evidence="1" type="ORF">RHSIM_RhsimUnG0050300</name>
</gene>
<keyword evidence="2" id="KW-1185">Reference proteome</keyword>